<sequence length="399" mass="46470">MIFQNFTDIKAYLEIQRIEHTKLERSFKYVSYPLHVHFGYEESAYNHITGNITIQSQSKIDFLHEVTHKSLIQEFGHSYPYTKNAHETNHDIIFLKAIQKILCKFSIMLQEKCLDKCNVESNTREELNSNIYHIHSSLHKHVSVNTCLLAIGEYGNRLYETNYYFHNKYYPLIFLTGLDIIIAQMQIKYRMPALNFNDTQSIEAVYRAFNLLEKLSDEEFKEYMDAASARYVPVFESINESPHLSSIHSMSSTIPTEILLKEFVKRIPNVSLANKYFNGLWETHLSKINYLKVKNFAEKFSINVINYKCHITGESYISKIIAANTNSADCKLSVQFIGSLTDILHRDFEMVKMEILPRAIGTMIKKATYTEASIYDESYETNCELKVFSPVIDYYTSLN</sequence>
<dbReference type="EMBL" id="RXFM01000073">
    <property type="protein sequence ID" value="RST63803.1"/>
    <property type="molecule type" value="Genomic_DNA"/>
</dbReference>
<dbReference type="OrthoDB" id="5291399at2"/>
<keyword evidence="2" id="KW-1185">Reference proteome</keyword>
<dbReference type="AlphaFoldDB" id="A0A429XFQ4"/>
<evidence type="ECO:0000313" key="2">
    <source>
        <dbReference type="Proteomes" id="UP000279470"/>
    </source>
</evidence>
<dbReference type="RefSeq" id="WP_126045040.1">
    <property type="nucleotide sequence ID" value="NZ_RXFM01000073.1"/>
</dbReference>
<name>A0A429XFQ4_9RICK</name>
<protein>
    <submittedName>
        <fullName evidence="1">Uncharacterized protein</fullName>
    </submittedName>
</protein>
<gene>
    <name evidence="1" type="ORF">EIC27_05150</name>
</gene>
<dbReference type="Proteomes" id="UP000279470">
    <property type="component" value="Unassembled WGS sequence"/>
</dbReference>
<accession>A0A429XFQ4</accession>
<organism evidence="1 2">
    <name type="scientific">Candidatus Aquarickettsia rohweri</name>
    <dbReference type="NCBI Taxonomy" id="2602574"/>
    <lineage>
        <taxon>Bacteria</taxon>
        <taxon>Pseudomonadati</taxon>
        <taxon>Pseudomonadota</taxon>
        <taxon>Alphaproteobacteria</taxon>
        <taxon>Rickettsiales</taxon>
        <taxon>Candidatus Midichloriaceae</taxon>
        <taxon>Candidatus Aquarickettsia</taxon>
    </lineage>
</organism>
<comment type="caution">
    <text evidence="1">The sequence shown here is derived from an EMBL/GenBank/DDBJ whole genome shotgun (WGS) entry which is preliminary data.</text>
</comment>
<evidence type="ECO:0000313" key="1">
    <source>
        <dbReference type="EMBL" id="RST63803.1"/>
    </source>
</evidence>
<proteinExistence type="predicted"/>
<reference evidence="2" key="1">
    <citation type="submission" date="2018-11" db="EMBL/GenBank/DDBJ databases">
        <title>Phylogenetic, genomic, and biogeographic characterization of a novel and ubiquitous marine invertebrate-associated Rickettsiales parasite, Candidatus Marinoinvertebrata rohwerii, gen. nov., sp. nov.</title>
        <authorList>
            <person name="Klinges J.G."/>
            <person name="Rosales S.M."/>
            <person name="Mcminds R."/>
            <person name="Shaver E.C."/>
            <person name="Shantz A."/>
            <person name="Peters E.C."/>
            <person name="Burkepile D.E."/>
            <person name="Silliman B.R."/>
            <person name="Vega Thurber R.L."/>
        </authorList>
    </citation>
    <scope>NUCLEOTIDE SEQUENCE [LARGE SCALE GENOMIC DNA]</scope>
    <source>
        <strain evidence="2">a_cerv_44</strain>
    </source>
</reference>